<reference evidence="1" key="1">
    <citation type="submission" date="2018-02" db="EMBL/GenBank/DDBJ databases">
        <title>Rhizophora mucronata_Transcriptome.</title>
        <authorList>
            <person name="Meera S.P."/>
            <person name="Sreeshan A."/>
            <person name="Augustine A."/>
        </authorList>
    </citation>
    <scope>NUCLEOTIDE SEQUENCE</scope>
    <source>
        <tissue evidence="1">Leaf</tissue>
    </source>
</reference>
<evidence type="ECO:0000313" key="1">
    <source>
        <dbReference type="EMBL" id="MBW85151.1"/>
    </source>
</evidence>
<accession>A0A2P2IVA4</accession>
<organism evidence="1">
    <name type="scientific">Rhizophora mucronata</name>
    <name type="common">Asiatic mangrove</name>
    <dbReference type="NCBI Taxonomy" id="61149"/>
    <lineage>
        <taxon>Eukaryota</taxon>
        <taxon>Viridiplantae</taxon>
        <taxon>Streptophyta</taxon>
        <taxon>Embryophyta</taxon>
        <taxon>Tracheophyta</taxon>
        <taxon>Spermatophyta</taxon>
        <taxon>Magnoliopsida</taxon>
        <taxon>eudicotyledons</taxon>
        <taxon>Gunneridae</taxon>
        <taxon>Pentapetalae</taxon>
        <taxon>rosids</taxon>
        <taxon>fabids</taxon>
        <taxon>Malpighiales</taxon>
        <taxon>Rhizophoraceae</taxon>
        <taxon>Rhizophora</taxon>
    </lineage>
</organism>
<dbReference type="AlphaFoldDB" id="A0A2P2IVA4"/>
<dbReference type="EMBL" id="GGEC01004668">
    <property type="protein sequence ID" value="MBW85151.1"/>
    <property type="molecule type" value="Transcribed_RNA"/>
</dbReference>
<proteinExistence type="predicted"/>
<sequence length="92" mass="9745">MPPLPSRPIFFKIPTIPAAASRAALRVTTSHTLTTSFRNFKGTSGISRVSLKILATSLRSGEPSSCISAIKSVSKLKRFDNLDGTGPKISAS</sequence>
<protein>
    <submittedName>
        <fullName evidence="1">Uncharacterized protein</fullName>
    </submittedName>
</protein>
<name>A0A2P2IVA4_RHIMU</name>